<accession>A0A6J4PDF3</accession>
<evidence type="ECO:0000313" key="1">
    <source>
        <dbReference type="EMBL" id="CAA9409739.1"/>
    </source>
</evidence>
<dbReference type="Gene3D" id="2.40.33.20">
    <property type="entry name" value="PK beta-barrel domain-like"/>
    <property type="match status" value="1"/>
</dbReference>
<dbReference type="AlphaFoldDB" id="A0A6J4PDF3"/>
<sequence length="67" mass="7473">MSNRAAQLVSVNIGRPKASPHRSKYVSSSVFKTPVEGTLKINEIELERDAQAGLGANHDYWRKLLVH</sequence>
<protein>
    <recommendedName>
        <fullName evidence="2">MOSC domain-containing protein</fullName>
    </recommendedName>
</protein>
<proteinExistence type="predicted"/>
<reference evidence="1" key="1">
    <citation type="submission" date="2020-02" db="EMBL/GenBank/DDBJ databases">
        <authorList>
            <person name="Meier V. D."/>
        </authorList>
    </citation>
    <scope>NUCLEOTIDE SEQUENCE</scope>
    <source>
        <strain evidence="1">AVDCRST_MAG78</strain>
    </source>
</reference>
<evidence type="ECO:0008006" key="2">
    <source>
        <dbReference type="Google" id="ProtNLM"/>
    </source>
</evidence>
<name>A0A6J4PDF3_9ACTN</name>
<organism evidence="1">
    <name type="scientific">uncultured Rubrobacteraceae bacterium</name>
    <dbReference type="NCBI Taxonomy" id="349277"/>
    <lineage>
        <taxon>Bacteria</taxon>
        <taxon>Bacillati</taxon>
        <taxon>Actinomycetota</taxon>
        <taxon>Rubrobacteria</taxon>
        <taxon>Rubrobacterales</taxon>
        <taxon>Rubrobacteraceae</taxon>
        <taxon>environmental samples</taxon>
    </lineage>
</organism>
<dbReference type="EMBL" id="CADCVB010000019">
    <property type="protein sequence ID" value="CAA9409739.1"/>
    <property type="molecule type" value="Genomic_DNA"/>
</dbReference>
<gene>
    <name evidence="1" type="ORF">AVDCRST_MAG78-316</name>
</gene>